<feature type="transmembrane region" description="Helical" evidence="1">
    <location>
        <begin position="425"/>
        <end position="444"/>
    </location>
</feature>
<dbReference type="AlphaFoldDB" id="A0A6S7BQX9"/>
<evidence type="ECO:0000313" key="3">
    <source>
        <dbReference type="Proteomes" id="UP000494214"/>
    </source>
</evidence>
<name>A0A6S7BQX9_9BURK</name>
<evidence type="ECO:0000313" key="2">
    <source>
        <dbReference type="EMBL" id="CAB3725069.1"/>
    </source>
</evidence>
<protein>
    <recommendedName>
        <fullName evidence="4">Glycosyltransferase RgtA/B/C/D-like domain-containing protein</fullName>
    </recommendedName>
</protein>
<sequence length="453" mass="50509">MAENTVRKRMSESLATLEKLGPCLLLAAVFTLSFLGFAPGISMSDTLARWAGAFTIVGKLEIPWGLELWLAPTMTWFMVPFAATEFAGPYFHAAQVVCLLLSGIAWICFTSSTRPWWVAVPFMIPLVFAYTSFIVPDVWTLVAILGIVASLYALERSAFVSVFFVFPLSCLILFGFRQNSLVLLPFVWLFIAKLQNASKTIKIALVATTIAAVGAINWVPSLIGFQGASSSAAAPAWELLGANRVAREIGMELDPAVTFDGLADTTKAVKEHSFVTIDTILWGDKAAIPTTAIMAHADEIKSRWLRMILRHPMLYLRTKLRIYECMLGLCRGYLQTRIACVKPWPVLQENLDTCVPGTNAANVLEELNRIQGPAQAVLLPIFWLPLSVIVFFFAWRGYGRHDKMLICLATAYLGSFFLLNQAASFRYLLPTYVVFTAYQIRFLFELPARFRTR</sequence>
<keyword evidence="1" id="KW-1133">Transmembrane helix</keyword>
<dbReference type="Proteomes" id="UP000494214">
    <property type="component" value="Unassembled WGS sequence"/>
</dbReference>
<feature type="transmembrane region" description="Helical" evidence="1">
    <location>
        <begin position="62"/>
        <end position="83"/>
    </location>
</feature>
<keyword evidence="1" id="KW-0812">Transmembrane</keyword>
<evidence type="ECO:0000256" key="1">
    <source>
        <dbReference type="SAM" id="Phobius"/>
    </source>
</evidence>
<reference evidence="2 3" key="1">
    <citation type="submission" date="2020-04" db="EMBL/GenBank/DDBJ databases">
        <authorList>
            <person name="De Canck E."/>
        </authorList>
    </citation>
    <scope>NUCLEOTIDE SEQUENCE [LARGE SCALE GENOMIC DNA]</scope>
    <source>
        <strain evidence="2 3">LMG 26690</strain>
    </source>
</reference>
<feature type="transmembrane region" description="Helical" evidence="1">
    <location>
        <begin position="20"/>
        <end position="42"/>
    </location>
</feature>
<feature type="transmembrane region" description="Helical" evidence="1">
    <location>
        <begin position="203"/>
        <end position="225"/>
    </location>
</feature>
<gene>
    <name evidence="2" type="ORF">LMG26690_04263</name>
</gene>
<evidence type="ECO:0008006" key="4">
    <source>
        <dbReference type="Google" id="ProtNLM"/>
    </source>
</evidence>
<dbReference type="RefSeq" id="WP_175124895.1">
    <property type="nucleotide sequence ID" value="NZ_CADIJM010000011.1"/>
</dbReference>
<organism evidence="2 3">
    <name type="scientific">Achromobacter animicus</name>
    <dbReference type="NCBI Taxonomy" id="1389935"/>
    <lineage>
        <taxon>Bacteria</taxon>
        <taxon>Pseudomonadati</taxon>
        <taxon>Pseudomonadota</taxon>
        <taxon>Betaproteobacteria</taxon>
        <taxon>Burkholderiales</taxon>
        <taxon>Alcaligenaceae</taxon>
        <taxon>Achromobacter</taxon>
    </lineage>
</organism>
<dbReference type="EMBL" id="CADIJM010000011">
    <property type="protein sequence ID" value="CAB3725069.1"/>
    <property type="molecule type" value="Genomic_DNA"/>
</dbReference>
<feature type="transmembrane region" description="Helical" evidence="1">
    <location>
        <begin position="138"/>
        <end position="154"/>
    </location>
</feature>
<accession>A0A6S7BQX9</accession>
<feature type="transmembrane region" description="Helical" evidence="1">
    <location>
        <begin position="90"/>
        <end position="109"/>
    </location>
</feature>
<feature type="transmembrane region" description="Helical" evidence="1">
    <location>
        <begin position="377"/>
        <end position="395"/>
    </location>
</feature>
<feature type="transmembrane region" description="Helical" evidence="1">
    <location>
        <begin position="160"/>
        <end position="191"/>
    </location>
</feature>
<proteinExistence type="predicted"/>
<keyword evidence="1" id="KW-0472">Membrane</keyword>
<keyword evidence="3" id="KW-1185">Reference proteome</keyword>